<sequence length="746" mass="77689">MKNLATLVTLVAAALGLGLAGLLPAVVCLLVMALVVLVGALVPVRWPQITEVSWRRTGLAAVALGLVVLATTLTGPQNLLTGRLDTPLASAASVLAVPEGVPLGLLAALAAGSLIAVTLELGHHRGVQSGLVLGTAVLGLACVAAPSGQRLLVPIIIGWPAALLALTRLTGEHHPPPEGVRMTLTGPPHAPAESGLAPAVRWRFVPVLLAMTVSCCLLGAAAASGLARIAQNSSFSGGGGAATNSARAWQSKFLGGRMNLNSRGPLSENAVAEVPLDAPAHWRTATLDRYNGVGWGTTGTGGISTSLSQGADGVELRTSGDDSAQTAQTPDDGSTGTGQLGSTRSDRVVIRGSGTAQVISPGRLVSADLPGDYAERTFVSNGDRVLLSAQDNDEYEVTSLVYPDVYREASLGTAADDEVGVSSSTIDERWLQVPVTLPQRVRDLGTQLAAGATSRLAAVRAVEARLGRMMTYTLDAPVPTGGQDAVDFALFDSRQGYCEHFASAEIMLLRSAGIPARMVVGYLADGSDVVDGGRQVIRGAQAHAWVEVWFPDAGWVTSDPTPAGGIGQSFLQSVNSAFNHAMSDLADALVAFATGVVGPVVLVVVLLVLWLFRRVLIAWFVRAPGIMTDDDPPLDPVLRKGLADLDSALLLQGVPRAPNETLVAVRDRVLGDRRYAEPDHSDLLAQKADLERAFDVLTRALYARTPPTPDECAGAAAVFGQEAERRRAQVREGQPVVSLGQSAQLM</sequence>
<feature type="transmembrane region" description="Helical" evidence="2">
    <location>
        <begin position="588"/>
        <end position="612"/>
    </location>
</feature>
<name>A0ABS5TKF2_9ACTN</name>
<dbReference type="PANTHER" id="PTHR42736:SF1">
    <property type="entry name" value="PROTEIN-GLUTAMINE GAMMA-GLUTAMYLTRANSFERASE"/>
    <property type="match status" value="1"/>
</dbReference>
<feature type="transmembrane region" description="Helical" evidence="2">
    <location>
        <begin position="100"/>
        <end position="119"/>
    </location>
</feature>
<keyword evidence="5" id="KW-1185">Reference proteome</keyword>
<feature type="compositionally biased region" description="Polar residues" evidence="1">
    <location>
        <begin position="321"/>
        <end position="334"/>
    </location>
</feature>
<feature type="transmembrane region" description="Helical" evidence="2">
    <location>
        <begin position="58"/>
        <end position="80"/>
    </location>
</feature>
<dbReference type="RefSeq" id="WP_214157613.1">
    <property type="nucleotide sequence ID" value="NZ_JAHBAY010000008.1"/>
</dbReference>
<accession>A0ABS5TKF2</accession>
<evidence type="ECO:0000313" key="5">
    <source>
        <dbReference type="Proteomes" id="UP001197247"/>
    </source>
</evidence>
<dbReference type="SUPFAM" id="SSF54001">
    <property type="entry name" value="Cysteine proteinases"/>
    <property type="match status" value="1"/>
</dbReference>
<dbReference type="InterPro" id="IPR052901">
    <property type="entry name" value="Bact_TGase-like"/>
</dbReference>
<keyword evidence="2" id="KW-0812">Transmembrane</keyword>
<evidence type="ECO:0000259" key="3">
    <source>
        <dbReference type="SMART" id="SM00460"/>
    </source>
</evidence>
<comment type="caution">
    <text evidence="4">The sequence shown here is derived from an EMBL/GenBank/DDBJ whole genome shotgun (WGS) entry which is preliminary data.</text>
</comment>
<proteinExistence type="predicted"/>
<feature type="domain" description="Transglutaminase-like" evidence="3">
    <location>
        <begin position="490"/>
        <end position="562"/>
    </location>
</feature>
<gene>
    <name evidence="4" type="ORF">KIH74_20465</name>
</gene>
<dbReference type="Pfam" id="PF01841">
    <property type="entry name" value="Transglut_core"/>
    <property type="match status" value="1"/>
</dbReference>
<evidence type="ECO:0000256" key="1">
    <source>
        <dbReference type="SAM" id="MobiDB-lite"/>
    </source>
</evidence>
<protein>
    <submittedName>
        <fullName evidence="4">Transglutaminase domain-containing protein</fullName>
    </submittedName>
</protein>
<keyword evidence="2" id="KW-1133">Transmembrane helix</keyword>
<dbReference type="Pfam" id="PF11992">
    <property type="entry name" value="TgpA_N"/>
    <property type="match status" value="1"/>
</dbReference>
<dbReference type="PANTHER" id="PTHR42736">
    <property type="entry name" value="PROTEIN-GLUTAMINE GAMMA-GLUTAMYLTRANSFERASE"/>
    <property type="match status" value="1"/>
</dbReference>
<dbReference type="InterPro" id="IPR002931">
    <property type="entry name" value="Transglutaminase-like"/>
</dbReference>
<evidence type="ECO:0000256" key="2">
    <source>
        <dbReference type="SAM" id="Phobius"/>
    </source>
</evidence>
<dbReference type="InterPro" id="IPR038765">
    <property type="entry name" value="Papain-like_cys_pep_sf"/>
</dbReference>
<evidence type="ECO:0000313" key="4">
    <source>
        <dbReference type="EMBL" id="MBT0771323.1"/>
    </source>
</evidence>
<keyword evidence="2" id="KW-0472">Membrane</keyword>
<dbReference type="Gene3D" id="3.10.620.30">
    <property type="match status" value="1"/>
</dbReference>
<dbReference type="EMBL" id="JAHBAY010000008">
    <property type="protein sequence ID" value="MBT0771323.1"/>
    <property type="molecule type" value="Genomic_DNA"/>
</dbReference>
<reference evidence="4 5" key="1">
    <citation type="submission" date="2021-05" db="EMBL/GenBank/DDBJ databases">
        <title>Kineosporia and Streptomyces sp. nov. two new marine actinobacteria isolated from Coral.</title>
        <authorList>
            <person name="Buangrab K."/>
            <person name="Sutthacheep M."/>
            <person name="Yeemin T."/>
            <person name="Harunari E."/>
            <person name="Igarashi Y."/>
            <person name="Kanchanasin P."/>
            <person name="Tanasupawat S."/>
            <person name="Phongsopitanun W."/>
        </authorList>
    </citation>
    <scope>NUCLEOTIDE SEQUENCE [LARGE SCALE GENOMIC DNA]</scope>
    <source>
        <strain evidence="4 5">J2-2</strain>
    </source>
</reference>
<feature type="region of interest" description="Disordered" evidence="1">
    <location>
        <begin position="304"/>
        <end position="347"/>
    </location>
</feature>
<dbReference type="InterPro" id="IPR021878">
    <property type="entry name" value="TgpA_N"/>
</dbReference>
<feature type="transmembrane region" description="Helical" evidence="2">
    <location>
        <begin position="126"/>
        <end position="146"/>
    </location>
</feature>
<dbReference type="Proteomes" id="UP001197247">
    <property type="component" value="Unassembled WGS sequence"/>
</dbReference>
<dbReference type="SMART" id="SM00460">
    <property type="entry name" value="TGc"/>
    <property type="match status" value="1"/>
</dbReference>
<organism evidence="4 5">
    <name type="scientific">Kineosporia corallincola</name>
    <dbReference type="NCBI Taxonomy" id="2835133"/>
    <lineage>
        <taxon>Bacteria</taxon>
        <taxon>Bacillati</taxon>
        <taxon>Actinomycetota</taxon>
        <taxon>Actinomycetes</taxon>
        <taxon>Kineosporiales</taxon>
        <taxon>Kineosporiaceae</taxon>
        <taxon>Kineosporia</taxon>
    </lineage>
</organism>